<reference evidence="2" key="1">
    <citation type="submission" date="2016-10" db="EMBL/GenBank/DDBJ databases">
        <authorList>
            <person name="Varghese N."/>
            <person name="Submissions S."/>
        </authorList>
    </citation>
    <scope>NUCLEOTIDE SEQUENCE [LARGE SCALE GENOMIC DNA]</scope>
    <source>
        <strain evidence="2">OR362-8,ATCC BAA-1266,JCM 13504</strain>
    </source>
</reference>
<sequence>MKAYQSDITGHLDLFVGNHEEEFEGETEKWQTILIHGDPEGLRSFAQLLLRLADTAQEALPALPLGAREHVSLRPDLDLSHSSVEVVVGRLDAKGTGAFYDRYVAKKRLRKR</sequence>
<evidence type="ECO:0000313" key="1">
    <source>
        <dbReference type="EMBL" id="SFQ83406.1"/>
    </source>
</evidence>
<dbReference type="Proteomes" id="UP000199029">
    <property type="component" value="Unassembled WGS sequence"/>
</dbReference>
<dbReference type="OrthoDB" id="1448109at2"/>
<organism evidence="1 2">
    <name type="scientific">Hymenobacter arizonensis</name>
    <name type="common">Siccationidurans arizonensis</name>
    <dbReference type="NCBI Taxonomy" id="1227077"/>
    <lineage>
        <taxon>Bacteria</taxon>
        <taxon>Pseudomonadati</taxon>
        <taxon>Bacteroidota</taxon>
        <taxon>Cytophagia</taxon>
        <taxon>Cytophagales</taxon>
        <taxon>Hymenobacteraceae</taxon>
        <taxon>Hymenobacter</taxon>
    </lineage>
</organism>
<dbReference type="InterPro" id="IPR029083">
    <property type="entry name" value="Imm32"/>
</dbReference>
<evidence type="ECO:0000313" key="2">
    <source>
        <dbReference type="Proteomes" id="UP000199029"/>
    </source>
</evidence>
<dbReference type="STRING" id="1227077.SAMN04515668_4960"/>
<protein>
    <submittedName>
        <fullName evidence="1">Uncharacterized protein</fullName>
    </submittedName>
</protein>
<keyword evidence="2" id="KW-1185">Reference proteome</keyword>
<dbReference type="RefSeq" id="WP_092678986.1">
    <property type="nucleotide sequence ID" value="NZ_FOXS01000011.1"/>
</dbReference>
<name>A0A1I6BR42_HYMAR</name>
<dbReference type="AlphaFoldDB" id="A0A1I6BR42"/>
<gene>
    <name evidence="1" type="ORF">SAMN04515668_4960</name>
</gene>
<dbReference type="Pfam" id="PF15566">
    <property type="entry name" value="Imm32"/>
    <property type="match status" value="1"/>
</dbReference>
<proteinExistence type="predicted"/>
<dbReference type="EMBL" id="FOXS01000011">
    <property type="protein sequence ID" value="SFQ83406.1"/>
    <property type="molecule type" value="Genomic_DNA"/>
</dbReference>
<accession>A0A1I6BR42</accession>